<feature type="compositionally biased region" description="Low complexity" evidence="1">
    <location>
        <begin position="69"/>
        <end position="79"/>
    </location>
</feature>
<sequence length="766" mass="84164">MSISSQDRRGTLMSTLVGALLARTEQTSPVSSRNLPETGRKLSFMRMKPNLTKAKLNSSVKKGPPNSPASPIIAPRSPAVLNSPNSPAILRNPPKSPAVSKEFPKPDQSSLSNAAVDSPKTDVDAKLDQVCPSPAVIKPVAADVTETEEIRCVEFVEHEHREDEGKSTPRIKEPNKIKAALQTSSKRNAKKQKVLRQEVIDGQIGDSSDSEKEEICADNHPTDNIMILKRRATKGCLRRNPATSKLIDWKKEAMEKFDRDDPESAFTMRDLIFFRGQREKKCEEEEEAAEDTETRENIFSDDPFSSVASRHENIPKSENVIIKREETQGTVKSERCSTLGSKSDPPLSDPAPVSADVLEENEEEVDDDEDIGAPKVKIGADGSIILDEESLVVRTKASKEADKMKNAPVIHDPDSFMFVSEDRRRNLAMFYRALSVVGTDFSMMEALFTNRTRKELKSKYRVESRRNPKLVDRALTGETRFDLALLPEFQEIDKEKKPAGRRKRTRRKSVDDDDLSVNHDKIPNKKQQKKIKLGTLSGVPEKKRRGRAKKAPPNPDDKSTADPDQAEEPSVSLEVSFPSPRVSSSLPVAVPVPNPIGTEEPESQNKTFAEMTTLGSSVACQTTEPASMPSTSKAKIVICSTVSDLCSLCPKFSVFAPENKNLSESELQEAIAEGMRHVSAERAKSAAIPASKHGPRCPNVFPEVSKSVVEKRSDSPETLPGLFSVMRAAMSSTLASSSSASENPVIDETDSMIIASEPALIASEVV</sequence>
<evidence type="ECO:0000313" key="4">
    <source>
        <dbReference type="Proteomes" id="UP000678499"/>
    </source>
</evidence>
<dbReference type="Proteomes" id="UP000678499">
    <property type="component" value="Unassembled WGS sequence"/>
</dbReference>
<organism evidence="3">
    <name type="scientific">Notodromas monacha</name>
    <dbReference type="NCBI Taxonomy" id="399045"/>
    <lineage>
        <taxon>Eukaryota</taxon>
        <taxon>Metazoa</taxon>
        <taxon>Ecdysozoa</taxon>
        <taxon>Arthropoda</taxon>
        <taxon>Crustacea</taxon>
        <taxon>Oligostraca</taxon>
        <taxon>Ostracoda</taxon>
        <taxon>Podocopa</taxon>
        <taxon>Podocopida</taxon>
        <taxon>Cypridocopina</taxon>
        <taxon>Cypridoidea</taxon>
        <taxon>Cyprididae</taxon>
        <taxon>Notodromas</taxon>
    </lineage>
</organism>
<dbReference type="Pfam" id="PF15963">
    <property type="entry name" value="Myb_DNA-bind_7"/>
    <property type="match status" value="1"/>
</dbReference>
<dbReference type="InterPro" id="IPR039467">
    <property type="entry name" value="TFIIIB_B''_Myb"/>
</dbReference>
<protein>
    <recommendedName>
        <fullName evidence="2">Transcription factor TFIIIB component B'' Myb domain-containing protein</fullName>
    </recommendedName>
</protein>
<feature type="compositionally biased region" description="Basic and acidic residues" evidence="1">
    <location>
        <begin position="309"/>
        <end position="335"/>
    </location>
</feature>
<feature type="region of interest" description="Disordered" evidence="1">
    <location>
        <begin position="494"/>
        <end position="588"/>
    </location>
</feature>
<dbReference type="GO" id="GO:0001156">
    <property type="term" value="F:TFIIIC-class transcription factor complex binding"/>
    <property type="evidence" value="ECO:0007669"/>
    <property type="project" value="TreeGrafter"/>
</dbReference>
<feature type="domain" description="Transcription factor TFIIIB component B'' Myb" evidence="2">
    <location>
        <begin position="426"/>
        <end position="491"/>
    </location>
</feature>
<evidence type="ECO:0000256" key="1">
    <source>
        <dbReference type="SAM" id="MobiDB-lite"/>
    </source>
</evidence>
<evidence type="ECO:0000313" key="3">
    <source>
        <dbReference type="EMBL" id="CAD7273629.1"/>
    </source>
</evidence>
<feature type="region of interest" description="Disordered" evidence="1">
    <location>
        <begin position="47"/>
        <end position="120"/>
    </location>
</feature>
<gene>
    <name evidence="3" type="ORF">NMOB1V02_LOCUS1504</name>
</gene>
<dbReference type="EMBL" id="OA882188">
    <property type="protein sequence ID" value="CAD7273629.1"/>
    <property type="molecule type" value="Genomic_DNA"/>
</dbReference>
<keyword evidence="4" id="KW-1185">Reference proteome</keyword>
<feature type="region of interest" description="Disordered" evidence="1">
    <location>
        <begin position="279"/>
        <end position="354"/>
    </location>
</feature>
<dbReference type="PANTHER" id="PTHR22929">
    <property type="entry name" value="RNA POLYMERASE III TRANSCRIPTION INITIATION FACTOR B"/>
    <property type="match status" value="1"/>
</dbReference>
<dbReference type="AlphaFoldDB" id="A0A7R9BE91"/>
<name>A0A7R9BE91_9CRUS</name>
<dbReference type="OrthoDB" id="272624at2759"/>
<accession>A0A7R9BE91</accession>
<evidence type="ECO:0000259" key="2">
    <source>
        <dbReference type="Pfam" id="PF15963"/>
    </source>
</evidence>
<dbReference type="GO" id="GO:0000126">
    <property type="term" value="C:transcription factor TFIIIB complex"/>
    <property type="evidence" value="ECO:0007669"/>
    <property type="project" value="TreeGrafter"/>
</dbReference>
<dbReference type="EMBL" id="CAJPEX010000151">
    <property type="protein sequence ID" value="CAG0913781.1"/>
    <property type="molecule type" value="Genomic_DNA"/>
</dbReference>
<dbReference type="GO" id="GO:0070898">
    <property type="term" value="P:RNA polymerase III preinitiation complex assembly"/>
    <property type="evidence" value="ECO:0007669"/>
    <property type="project" value="TreeGrafter"/>
</dbReference>
<dbReference type="PANTHER" id="PTHR22929:SF0">
    <property type="entry name" value="TRANSCRIPTION FACTOR TFIIIB COMPONENT B'' HOMOLOG"/>
    <property type="match status" value="1"/>
</dbReference>
<reference evidence="3" key="1">
    <citation type="submission" date="2020-11" db="EMBL/GenBank/DDBJ databases">
        <authorList>
            <person name="Tran Van P."/>
        </authorList>
    </citation>
    <scope>NUCLEOTIDE SEQUENCE</scope>
</reference>
<proteinExistence type="predicted"/>
<feature type="compositionally biased region" description="Low complexity" evidence="1">
    <location>
        <begin position="575"/>
        <end position="588"/>
    </location>
</feature>